<organism evidence="8 9">
    <name type="scientific">Ligilactobacillus salivarius</name>
    <dbReference type="NCBI Taxonomy" id="1624"/>
    <lineage>
        <taxon>Bacteria</taxon>
        <taxon>Bacillati</taxon>
        <taxon>Bacillota</taxon>
        <taxon>Bacilli</taxon>
        <taxon>Lactobacillales</taxon>
        <taxon>Lactobacillaceae</taxon>
        <taxon>Ligilactobacillus</taxon>
    </lineage>
</organism>
<proteinExistence type="predicted"/>
<feature type="transmembrane region" description="Helical" evidence="6">
    <location>
        <begin position="292"/>
        <end position="310"/>
    </location>
</feature>
<keyword evidence="8" id="KW-0614">Plasmid</keyword>
<evidence type="ECO:0000256" key="5">
    <source>
        <dbReference type="ARBA" id="ARBA00023136"/>
    </source>
</evidence>
<feature type="transmembrane region" description="Helical" evidence="6">
    <location>
        <begin position="259"/>
        <end position="280"/>
    </location>
</feature>
<dbReference type="GO" id="GO:0005886">
    <property type="term" value="C:plasma membrane"/>
    <property type="evidence" value="ECO:0007669"/>
    <property type="project" value="UniProtKB-SubCell"/>
</dbReference>
<protein>
    <submittedName>
        <fullName evidence="8">MFS transporter</fullName>
    </submittedName>
</protein>
<dbReference type="PANTHER" id="PTHR42718:SF9">
    <property type="entry name" value="MAJOR FACILITATOR SUPERFAMILY MULTIDRUG TRANSPORTER MFSC"/>
    <property type="match status" value="1"/>
</dbReference>
<feature type="transmembrane region" description="Helical" evidence="6">
    <location>
        <begin position="408"/>
        <end position="427"/>
    </location>
</feature>
<feature type="transmembrane region" description="Helical" evidence="6">
    <location>
        <begin position="101"/>
        <end position="125"/>
    </location>
</feature>
<evidence type="ECO:0000256" key="2">
    <source>
        <dbReference type="ARBA" id="ARBA00022448"/>
    </source>
</evidence>
<evidence type="ECO:0000256" key="4">
    <source>
        <dbReference type="ARBA" id="ARBA00022989"/>
    </source>
</evidence>
<dbReference type="EMBL" id="CP114510">
    <property type="protein sequence ID" value="WHS18596.1"/>
    <property type="molecule type" value="Genomic_DNA"/>
</dbReference>
<feature type="transmembrane region" description="Helical" evidence="6">
    <location>
        <begin position="221"/>
        <end position="238"/>
    </location>
</feature>
<comment type="subcellular location">
    <subcellularLocation>
        <location evidence="1">Cell membrane</location>
        <topology evidence="1">Multi-pass membrane protein</topology>
    </subcellularLocation>
</comment>
<dbReference type="Pfam" id="PF07690">
    <property type="entry name" value="MFS_1"/>
    <property type="match status" value="1"/>
</dbReference>
<accession>A0ABD7YY70</accession>
<dbReference type="AlphaFoldDB" id="A0ABD7YY70"/>
<dbReference type="InterPro" id="IPR036259">
    <property type="entry name" value="MFS_trans_sf"/>
</dbReference>
<feature type="transmembrane region" description="Helical" evidence="6">
    <location>
        <begin position="198"/>
        <end position="215"/>
    </location>
</feature>
<evidence type="ECO:0000313" key="9">
    <source>
        <dbReference type="Proteomes" id="UP001224533"/>
    </source>
</evidence>
<gene>
    <name evidence="8" type="ORF">O2U02_10155</name>
</gene>
<evidence type="ECO:0000256" key="6">
    <source>
        <dbReference type="SAM" id="Phobius"/>
    </source>
</evidence>
<feature type="transmembrane region" description="Helical" evidence="6">
    <location>
        <begin position="137"/>
        <end position="160"/>
    </location>
</feature>
<evidence type="ECO:0000313" key="8">
    <source>
        <dbReference type="EMBL" id="WHS18596.1"/>
    </source>
</evidence>
<dbReference type="Gene3D" id="1.20.1720.10">
    <property type="entry name" value="Multidrug resistance protein D"/>
    <property type="match status" value="1"/>
</dbReference>
<dbReference type="RefSeq" id="WP_283474856.1">
    <property type="nucleotide sequence ID" value="NZ_CP114502.1"/>
</dbReference>
<geneLocation type="plasmid" evidence="8 9">
    <name>unnamed1</name>
</geneLocation>
<feature type="transmembrane region" description="Helical" evidence="6">
    <location>
        <begin position="78"/>
        <end position="95"/>
    </location>
</feature>
<feature type="transmembrane region" description="Helical" evidence="6">
    <location>
        <begin position="46"/>
        <end position="66"/>
    </location>
</feature>
<dbReference type="InterPro" id="IPR011701">
    <property type="entry name" value="MFS"/>
</dbReference>
<dbReference type="SUPFAM" id="SSF103473">
    <property type="entry name" value="MFS general substrate transporter"/>
    <property type="match status" value="1"/>
</dbReference>
<dbReference type="PANTHER" id="PTHR42718">
    <property type="entry name" value="MAJOR FACILITATOR SUPERFAMILY MULTIDRUG TRANSPORTER MFSC"/>
    <property type="match status" value="1"/>
</dbReference>
<dbReference type="Gene3D" id="1.20.1250.20">
    <property type="entry name" value="MFS general substrate transporter like domains"/>
    <property type="match status" value="1"/>
</dbReference>
<keyword evidence="2" id="KW-0813">Transport</keyword>
<evidence type="ECO:0000256" key="3">
    <source>
        <dbReference type="ARBA" id="ARBA00022692"/>
    </source>
</evidence>
<feature type="transmembrane region" description="Helical" evidence="6">
    <location>
        <begin position="376"/>
        <end position="396"/>
    </location>
</feature>
<feature type="transmembrane region" description="Helical" evidence="6">
    <location>
        <begin position="12"/>
        <end position="34"/>
    </location>
</feature>
<dbReference type="PRINTS" id="PR01036">
    <property type="entry name" value="TCRTETB"/>
</dbReference>
<evidence type="ECO:0000256" key="1">
    <source>
        <dbReference type="ARBA" id="ARBA00004651"/>
    </source>
</evidence>
<feature type="transmembrane region" description="Helical" evidence="6">
    <location>
        <begin position="166"/>
        <end position="186"/>
    </location>
</feature>
<feature type="domain" description="Major facilitator superfamily (MFS) profile" evidence="7">
    <location>
        <begin position="12"/>
        <end position="435"/>
    </location>
</feature>
<dbReference type="InterPro" id="IPR020846">
    <property type="entry name" value="MFS_dom"/>
</dbReference>
<keyword evidence="4 6" id="KW-1133">Transmembrane helix</keyword>
<keyword evidence="5 6" id="KW-0472">Membrane</keyword>
<name>A0ABD7YY70_9LACO</name>
<sequence length="435" mass="47518">MNPKTQNNSNGLILTLSFLSLLAAINAVLFNVAFPNISQDLHISSAQVSWIAIGYSMVVAIGSIIYGKLADTINIRKLFLIGISLFILGSILGFIKHDSIGIIIAARMLQASGGSAFITLAMISVRLMIDFEKRPVAFSFISVGIALAIGLDPLIGGAIISLFSWPFLFLVMIISVVAAWLLLAFMPKENKEIIHNNFDYLGAIMLFIFIATLLLGVNLNYLFLFVAAFMLVVLYLWFKKAQYPFIEIQLLKNLVFVRAITVGTIINIALLGVLFLLPLLLANIYHLSSLEVGIIFFIASIFSSLASLFVGRLLPIYGNIKIIYFGALLMALSLLLLYFFTGTILIGIATTFIFISYSTIQVALNSLVPLTLGDKVGLGLGVYNLANFIGMALGPALSSKILDSTQNYGYAFLFIVILVVAIFPLLFKLPISKKI</sequence>
<reference evidence="8 9" key="1">
    <citation type="submission" date="2022-12" db="EMBL/GenBank/DDBJ databases">
        <title>Assessment of beneficial effects and identification of host adaptation-associated genes of Ligilactobacillus salivarius isolated from Meles meles.</title>
        <authorList>
            <person name="Wang Y."/>
        </authorList>
    </citation>
    <scope>NUCLEOTIDE SEQUENCE [LARGE SCALE GENOMIC DNA]</scope>
    <source>
        <strain evidence="8 9">S35</strain>
        <plasmid evidence="8 9">unnamed1</plasmid>
    </source>
</reference>
<dbReference type="Proteomes" id="UP001224533">
    <property type="component" value="Plasmid unnamed1"/>
</dbReference>
<dbReference type="PROSITE" id="PS50850">
    <property type="entry name" value="MFS"/>
    <property type="match status" value="1"/>
</dbReference>
<evidence type="ECO:0000259" key="7">
    <source>
        <dbReference type="PROSITE" id="PS50850"/>
    </source>
</evidence>
<keyword evidence="3 6" id="KW-0812">Transmembrane</keyword>